<comment type="cofactor">
    <cofactor evidence="2">
        <name>Mg(2+)</name>
        <dbReference type="ChEBI" id="CHEBI:18420"/>
    </cofactor>
</comment>
<dbReference type="InterPro" id="IPR016055">
    <property type="entry name" value="A-D-PHexomutase_a/b/a-I/II/III"/>
</dbReference>
<sequence>MPFFAAQHSLFRAYDIRGSRQYFTDDFVQALGYAFAHLYHVQQDSDNKKNIVVIGYDVRRDSDVIAQNLATILIQCGLQVIQLGLITTPMMVFWAEQYQGHGIIVTASHSARDVLGIKWLVNHQSPSVEEIQMLYQQVIHQQLIERSLDNSMLEKSGLPKDGLQETGFEITDFQKVIVKEDNQIGYKALSTPRYVVHNPISNQQMFLSPEQVAAHYIDAIVQVFKALYPHDNQSFLTKLDLVVVIDCMHGATSHIAPQLFDRFCHRVITLNDTPNGDFPAGNPDPTEPHRLKQLQQSVINHQADIGIAFDGDGDRLMIVDNTGKVVTPDHLLYLLAKVILTERPVACTQLQSPPQILFDIKCSHHLPKLLTKLGAEPIISKTGSSLMRQQMQDSAGQIVFAGELSGHFIFNDSRFIVYDDAIYAALRLLHWLAADNSSSLNPTTNLANIIYQLPNIVSSADHYLPLPVNASTDCSIIEQLTRLCVYLQQLIKVTAPLPTQAEYQVLSTCQRTLCSCSIKSLPISIEQAKDLLPIGTTLSCIDGVRLDFAHGFGVIRQSNTSHNLTARFAGDSMAHLQDIQAKFAALCRPFDKNLAAQIVAISPQ</sequence>
<dbReference type="STRING" id="335284.Pcryo_0569"/>
<evidence type="ECO:0000313" key="13">
    <source>
        <dbReference type="EMBL" id="ABE74352.1"/>
    </source>
</evidence>
<keyword evidence="9 13" id="KW-0413">Isomerase</keyword>
<dbReference type="RefSeq" id="WP_011512920.1">
    <property type="nucleotide sequence ID" value="NC_007969.1"/>
</dbReference>
<proteinExistence type="inferred from homology"/>
<evidence type="ECO:0000259" key="10">
    <source>
        <dbReference type="Pfam" id="PF02878"/>
    </source>
</evidence>
<dbReference type="Proteomes" id="UP000002425">
    <property type="component" value="Chromosome"/>
</dbReference>
<dbReference type="Gene3D" id="3.40.120.10">
    <property type="entry name" value="Alpha-D-Glucose-1,6-Bisphosphate, subunit A, domain 3"/>
    <property type="match status" value="3"/>
</dbReference>
<protein>
    <recommendedName>
        <fullName evidence="5">phosphomannomutase</fullName>
        <ecNumber evidence="5">5.4.2.8</ecNumber>
    </recommendedName>
</protein>
<dbReference type="GO" id="GO:0046872">
    <property type="term" value="F:metal ion binding"/>
    <property type="evidence" value="ECO:0007669"/>
    <property type="project" value="UniProtKB-KW"/>
</dbReference>
<dbReference type="Pfam" id="PF02879">
    <property type="entry name" value="PGM_PMM_II"/>
    <property type="match status" value="1"/>
</dbReference>
<dbReference type="GO" id="GO:0005975">
    <property type="term" value="P:carbohydrate metabolic process"/>
    <property type="evidence" value="ECO:0007669"/>
    <property type="project" value="InterPro"/>
</dbReference>
<evidence type="ECO:0000256" key="5">
    <source>
        <dbReference type="ARBA" id="ARBA00012730"/>
    </source>
</evidence>
<comment type="similarity">
    <text evidence="4">Belongs to the phosphohexose mutase family.</text>
</comment>
<dbReference type="Gene3D" id="3.30.310.50">
    <property type="entry name" value="Alpha-D-phosphohexomutase, C-terminal domain"/>
    <property type="match status" value="1"/>
</dbReference>
<dbReference type="EC" id="5.4.2.8" evidence="5"/>
<evidence type="ECO:0000256" key="6">
    <source>
        <dbReference type="ARBA" id="ARBA00022553"/>
    </source>
</evidence>
<dbReference type="GO" id="GO:0004615">
    <property type="term" value="F:phosphomannomutase activity"/>
    <property type="evidence" value="ECO:0007669"/>
    <property type="project" value="UniProtKB-EC"/>
</dbReference>
<reference evidence="13" key="1">
    <citation type="submission" date="2006-03" db="EMBL/GenBank/DDBJ databases">
        <title>Complete sequence of chromosome of Psychrobacter cryohalolentis K5.</title>
        <authorList>
            <consortium name="US DOE Joint Genome Institute"/>
            <person name="Copeland A."/>
            <person name="Lucas S."/>
            <person name="Lapidus A."/>
            <person name="Barry K."/>
            <person name="Detter J.C."/>
            <person name="Glavina del Rio T."/>
            <person name="Hammon N."/>
            <person name="Israni S."/>
            <person name="Dalin E."/>
            <person name="Tice H."/>
            <person name="Pitluck S."/>
            <person name="Brettin T."/>
            <person name="Bruce D."/>
            <person name="Han C."/>
            <person name="Tapia R."/>
            <person name="Sims D.R."/>
            <person name="Gilna P."/>
            <person name="Schmutz J."/>
            <person name="Larimer F."/>
            <person name="Land M."/>
            <person name="Hauser L."/>
            <person name="Kyrpides N."/>
            <person name="Kim E."/>
            <person name="Richardson P."/>
        </authorList>
    </citation>
    <scope>NUCLEOTIDE SEQUENCE</scope>
    <source>
        <strain evidence="13">K5</strain>
    </source>
</reference>
<dbReference type="InterPro" id="IPR005845">
    <property type="entry name" value="A-D-PHexomutase_a/b/a-II"/>
</dbReference>
<evidence type="ECO:0000256" key="9">
    <source>
        <dbReference type="ARBA" id="ARBA00023235"/>
    </source>
</evidence>
<evidence type="ECO:0000256" key="3">
    <source>
        <dbReference type="ARBA" id="ARBA00004699"/>
    </source>
</evidence>
<feature type="domain" description="Alpha-D-phosphohexomutase alpha/beta/alpha" evidence="10">
    <location>
        <begin position="10"/>
        <end position="129"/>
    </location>
</feature>
<dbReference type="InterPro" id="IPR036900">
    <property type="entry name" value="A-D-PHexomutase_C_sf"/>
</dbReference>
<name>Q1QDA1_PSYCK</name>
<dbReference type="SUPFAM" id="SSF55957">
    <property type="entry name" value="Phosphoglucomutase, C-terminal domain"/>
    <property type="match status" value="1"/>
</dbReference>
<evidence type="ECO:0000256" key="7">
    <source>
        <dbReference type="ARBA" id="ARBA00022723"/>
    </source>
</evidence>
<dbReference type="InterPro" id="IPR005846">
    <property type="entry name" value="A-D-PHexomutase_a/b/a-III"/>
</dbReference>
<evidence type="ECO:0000256" key="2">
    <source>
        <dbReference type="ARBA" id="ARBA00001946"/>
    </source>
</evidence>
<keyword evidence="8" id="KW-0460">Magnesium</keyword>
<dbReference type="SUPFAM" id="SSF53738">
    <property type="entry name" value="Phosphoglucomutase, first 3 domains"/>
    <property type="match status" value="3"/>
</dbReference>
<keyword evidence="6" id="KW-0597">Phosphoprotein</keyword>
<feature type="domain" description="Alpha-D-phosphohexomutase alpha/beta/alpha" evidence="11">
    <location>
        <begin position="215"/>
        <end position="323"/>
    </location>
</feature>
<evidence type="ECO:0000313" key="14">
    <source>
        <dbReference type="Proteomes" id="UP000002425"/>
    </source>
</evidence>
<dbReference type="HOGENOM" id="CLU_016950_9_1_6"/>
<comment type="catalytic activity">
    <reaction evidence="1">
        <text>alpha-D-mannose 1-phosphate = D-mannose 6-phosphate</text>
        <dbReference type="Rhea" id="RHEA:11140"/>
        <dbReference type="ChEBI" id="CHEBI:58409"/>
        <dbReference type="ChEBI" id="CHEBI:58735"/>
        <dbReference type="EC" id="5.4.2.8"/>
    </reaction>
</comment>
<keyword evidence="7" id="KW-0479">Metal-binding</keyword>
<dbReference type="KEGG" id="pcr:Pcryo_0569"/>
<evidence type="ECO:0000256" key="1">
    <source>
        <dbReference type="ARBA" id="ARBA00000586"/>
    </source>
</evidence>
<dbReference type="Pfam" id="PF02880">
    <property type="entry name" value="PGM_PMM_III"/>
    <property type="match status" value="1"/>
</dbReference>
<evidence type="ECO:0000259" key="11">
    <source>
        <dbReference type="Pfam" id="PF02879"/>
    </source>
</evidence>
<organism evidence="13 14">
    <name type="scientific">Psychrobacter cryohalolentis (strain ATCC BAA-1226 / DSM 17306 / VKM B-2378 / K5)</name>
    <dbReference type="NCBI Taxonomy" id="335284"/>
    <lineage>
        <taxon>Bacteria</taxon>
        <taxon>Pseudomonadati</taxon>
        <taxon>Pseudomonadota</taxon>
        <taxon>Gammaproteobacteria</taxon>
        <taxon>Moraxellales</taxon>
        <taxon>Moraxellaceae</taxon>
        <taxon>Psychrobacter</taxon>
    </lineage>
</organism>
<gene>
    <name evidence="13" type="ordered locus">Pcryo_0569</name>
</gene>
<dbReference type="PANTHER" id="PTHR43771">
    <property type="entry name" value="PHOSPHOMANNOMUTASE"/>
    <property type="match status" value="1"/>
</dbReference>
<evidence type="ECO:0000256" key="4">
    <source>
        <dbReference type="ARBA" id="ARBA00010231"/>
    </source>
</evidence>
<dbReference type="PANTHER" id="PTHR43771:SF1">
    <property type="entry name" value="PHOSPHOMANNOMUTASE"/>
    <property type="match status" value="1"/>
</dbReference>
<feature type="domain" description="Alpha-D-phosphohexomutase alpha/beta/alpha" evidence="12">
    <location>
        <begin position="328"/>
        <end position="437"/>
    </location>
</feature>
<accession>Q1QDA1</accession>
<dbReference type="AlphaFoldDB" id="Q1QDA1"/>
<comment type="pathway">
    <text evidence="3">Nucleotide-sugar biosynthesis; GDP-alpha-D-mannose biosynthesis; alpha-D-mannose 1-phosphate from D-fructose 6-phosphate: step 2/2.</text>
</comment>
<dbReference type="Pfam" id="PF02878">
    <property type="entry name" value="PGM_PMM_I"/>
    <property type="match status" value="1"/>
</dbReference>
<dbReference type="EMBL" id="CP000323">
    <property type="protein sequence ID" value="ABE74352.1"/>
    <property type="molecule type" value="Genomic_DNA"/>
</dbReference>
<evidence type="ECO:0000259" key="12">
    <source>
        <dbReference type="Pfam" id="PF02880"/>
    </source>
</evidence>
<evidence type="ECO:0000256" key="8">
    <source>
        <dbReference type="ARBA" id="ARBA00022842"/>
    </source>
</evidence>
<dbReference type="InterPro" id="IPR005844">
    <property type="entry name" value="A-D-PHexomutase_a/b/a-I"/>
</dbReference>
<dbReference type="eggNOG" id="COG1109">
    <property type="taxonomic scope" value="Bacteria"/>
</dbReference>
<keyword evidence="14" id="KW-1185">Reference proteome</keyword>